<dbReference type="Gene3D" id="2.60.110.10">
    <property type="entry name" value="Thaumatin"/>
    <property type="match status" value="1"/>
</dbReference>
<evidence type="ECO:0000313" key="11">
    <source>
        <dbReference type="Proteomes" id="UP001369815"/>
    </source>
</evidence>
<evidence type="ECO:0000256" key="1">
    <source>
        <dbReference type="ARBA" id="ARBA00004141"/>
    </source>
</evidence>
<dbReference type="PROSITE" id="PS50216">
    <property type="entry name" value="DHHC"/>
    <property type="match status" value="1"/>
</dbReference>
<keyword evidence="2 8" id="KW-0812">Transmembrane</keyword>
<keyword evidence="4 8" id="KW-0472">Membrane</keyword>
<dbReference type="Proteomes" id="UP001369815">
    <property type="component" value="Unassembled WGS sequence"/>
</dbReference>
<dbReference type="EMBL" id="JBANMG010000006">
    <property type="protein sequence ID" value="KAK6952093.1"/>
    <property type="molecule type" value="Genomic_DNA"/>
</dbReference>
<gene>
    <name evidence="10" type="ORF">Daesc_006624</name>
</gene>
<feature type="domain" description="Palmitoyltransferase DHHC" evidence="9">
    <location>
        <begin position="412"/>
        <end position="530"/>
    </location>
</feature>
<keyword evidence="8" id="KW-0012">Acyltransferase</keyword>
<comment type="catalytic activity">
    <reaction evidence="7 8">
        <text>L-cysteinyl-[protein] + hexadecanoyl-CoA = S-hexadecanoyl-L-cysteinyl-[protein] + CoA</text>
        <dbReference type="Rhea" id="RHEA:36683"/>
        <dbReference type="Rhea" id="RHEA-COMP:10131"/>
        <dbReference type="Rhea" id="RHEA-COMP:11032"/>
        <dbReference type="ChEBI" id="CHEBI:29950"/>
        <dbReference type="ChEBI" id="CHEBI:57287"/>
        <dbReference type="ChEBI" id="CHEBI:57379"/>
        <dbReference type="ChEBI" id="CHEBI:74151"/>
        <dbReference type="EC" id="2.3.1.225"/>
    </reaction>
</comment>
<feature type="transmembrane region" description="Helical" evidence="8">
    <location>
        <begin position="495"/>
        <end position="514"/>
    </location>
</feature>
<name>A0AAX6MI20_9PEZI</name>
<comment type="caution">
    <text evidence="10">The sequence shown here is derived from an EMBL/GenBank/DDBJ whole genome shotgun (WGS) entry which is preliminary data.</text>
</comment>
<evidence type="ECO:0000256" key="3">
    <source>
        <dbReference type="ARBA" id="ARBA00022989"/>
    </source>
</evidence>
<dbReference type="PANTHER" id="PTHR31048">
    <property type="entry name" value="OS03G0233200 PROTEIN"/>
    <property type="match status" value="1"/>
</dbReference>
<evidence type="ECO:0000313" key="10">
    <source>
        <dbReference type="EMBL" id="KAK6952093.1"/>
    </source>
</evidence>
<evidence type="ECO:0000256" key="7">
    <source>
        <dbReference type="ARBA" id="ARBA00048048"/>
    </source>
</evidence>
<dbReference type="InterPro" id="IPR001594">
    <property type="entry name" value="Palmitoyltrfase_DHHC"/>
</dbReference>
<comment type="subcellular location">
    <subcellularLocation>
        <location evidence="1">Membrane</location>
        <topology evidence="1">Multi-pass membrane protein</topology>
    </subcellularLocation>
</comment>
<keyword evidence="11" id="KW-1185">Reference proteome</keyword>
<sequence>METRPTLTVLNSNPASREIKRSVQRGRAGYGAVQTVPLVEIQRHGAVPVTLAEFNLAGGTNGRQTFYDISLVDGYNLPLAIVYHPADNTSYIPPNLVNPSCIGTSGYLAAYSQTGLTYTNSTYPMPYEDIQSNADLSNWCPWDLQAFLPEKPGDGVYPYPDDTLHRPIFDPCKSACAANNDPEDCCTGEYDDPWICEPSQYSYNAKAMCPDAYSYAFDDQTSTFIIPSGGGWEIVFCPAGRSTAILATFTDELHKIAQSGQVTQDILLKAMNVSYIESKHSTAVGIRVPMVGLALAVALVVRKVDKPSYLIGKRGEVGAAIAILILYFILLLLMVGTYLRTIVTVFTDPGVVPYGPGVIERKKAARDRRRRRRQEPDLESLPYYAGPDLNPDSPGLEEFYTKDVFVCENDGRPKWCSECSTWKADRVHHSSEIDRCVYRMDHYCPWVGGMIGENSFKFFVQFTTYTACYCSVVLGAAASSLRKEISEGSPLDPHFIPAIVLAAFFGLFTFLMSVTSMRYIFSNMTNVDMIGYQSKVYQLAVRVPRGTVSTDKFTVVTYPLPRGDEDTNGWSNGAARTGANENGASPVQIRPSARDDLATRTFAILKTEPGENPWDIGIWGNWKSVMGTNIIDWILPIRRSPCANHEGHESFYPMGHVLTDVLARYNLTELAMKDGPGLEMKEIARGNRA</sequence>
<dbReference type="GO" id="GO:0019706">
    <property type="term" value="F:protein-cysteine S-palmitoyltransferase activity"/>
    <property type="evidence" value="ECO:0007669"/>
    <property type="project" value="UniProtKB-EC"/>
</dbReference>
<dbReference type="Pfam" id="PF00314">
    <property type="entry name" value="Thaumatin"/>
    <property type="match status" value="1"/>
</dbReference>
<dbReference type="SUPFAM" id="SSF49870">
    <property type="entry name" value="Osmotin, thaumatin-like protein"/>
    <property type="match status" value="1"/>
</dbReference>
<dbReference type="SMART" id="SM00205">
    <property type="entry name" value="THN"/>
    <property type="match status" value="1"/>
</dbReference>
<evidence type="ECO:0000256" key="5">
    <source>
        <dbReference type="ARBA" id="ARBA00023139"/>
    </source>
</evidence>
<feature type="transmembrane region" description="Helical" evidence="8">
    <location>
        <begin position="317"/>
        <end position="339"/>
    </location>
</feature>
<dbReference type="InterPro" id="IPR037176">
    <property type="entry name" value="Osmotin/thaumatin-like_sf"/>
</dbReference>
<keyword evidence="3 8" id="KW-1133">Transmembrane helix</keyword>
<proteinExistence type="inferred from homology"/>
<accession>A0AAX6MI20</accession>
<evidence type="ECO:0000256" key="8">
    <source>
        <dbReference type="RuleBase" id="RU079119"/>
    </source>
</evidence>
<evidence type="ECO:0000259" key="9">
    <source>
        <dbReference type="Pfam" id="PF01529"/>
    </source>
</evidence>
<evidence type="ECO:0000256" key="4">
    <source>
        <dbReference type="ARBA" id="ARBA00023136"/>
    </source>
</evidence>
<keyword evidence="8" id="KW-0808">Transferase</keyword>
<feature type="transmembrane region" description="Helical" evidence="8">
    <location>
        <begin position="284"/>
        <end position="305"/>
    </location>
</feature>
<evidence type="ECO:0000256" key="6">
    <source>
        <dbReference type="ARBA" id="ARBA00023288"/>
    </source>
</evidence>
<keyword evidence="6" id="KW-0449">Lipoprotein</keyword>
<dbReference type="GO" id="GO:0016020">
    <property type="term" value="C:membrane"/>
    <property type="evidence" value="ECO:0007669"/>
    <property type="project" value="UniProtKB-SubCell"/>
</dbReference>
<comment type="domain">
    <text evidence="8">The DHHC domain is required for palmitoyltransferase activity.</text>
</comment>
<dbReference type="PROSITE" id="PS51367">
    <property type="entry name" value="THAUMATIN_2"/>
    <property type="match status" value="1"/>
</dbReference>
<dbReference type="AlphaFoldDB" id="A0AAX6MI20"/>
<organism evidence="10 11">
    <name type="scientific">Daldinia eschscholtzii</name>
    <dbReference type="NCBI Taxonomy" id="292717"/>
    <lineage>
        <taxon>Eukaryota</taxon>
        <taxon>Fungi</taxon>
        <taxon>Dikarya</taxon>
        <taxon>Ascomycota</taxon>
        <taxon>Pezizomycotina</taxon>
        <taxon>Sordariomycetes</taxon>
        <taxon>Xylariomycetidae</taxon>
        <taxon>Xylariales</taxon>
        <taxon>Hypoxylaceae</taxon>
        <taxon>Daldinia</taxon>
    </lineage>
</organism>
<reference evidence="10 11" key="1">
    <citation type="journal article" date="2024" name="Front Chem Biol">
        <title>Unveiling the potential of Daldinia eschscholtzii MFLUCC 19-0629 through bioactivity and bioinformatics studies for enhanced sustainable agriculture production.</title>
        <authorList>
            <person name="Brooks S."/>
            <person name="Weaver J.A."/>
            <person name="Klomchit A."/>
            <person name="Alharthi S.A."/>
            <person name="Onlamun T."/>
            <person name="Nurani R."/>
            <person name="Vong T.K."/>
            <person name="Alberti F."/>
            <person name="Greco C."/>
        </authorList>
    </citation>
    <scope>NUCLEOTIDE SEQUENCE [LARGE SCALE GENOMIC DNA]</scope>
    <source>
        <strain evidence="10">MFLUCC 19-0629</strain>
    </source>
</reference>
<keyword evidence="5" id="KW-0564">Palmitate</keyword>
<evidence type="ECO:0000256" key="2">
    <source>
        <dbReference type="ARBA" id="ARBA00022692"/>
    </source>
</evidence>
<dbReference type="Pfam" id="PF01529">
    <property type="entry name" value="DHHC"/>
    <property type="match status" value="1"/>
</dbReference>
<dbReference type="InterPro" id="IPR001938">
    <property type="entry name" value="Thaumatin"/>
</dbReference>
<protein>
    <recommendedName>
        <fullName evidence="8">Palmitoyltransferase</fullName>
        <ecNumber evidence="8">2.3.1.225</ecNumber>
    </recommendedName>
</protein>
<comment type="similarity">
    <text evidence="8">Belongs to the DHHC palmitoyltransferase family.</text>
</comment>
<dbReference type="EC" id="2.3.1.225" evidence="8"/>